<proteinExistence type="predicted"/>
<sequence length="181" mass="20158">MSDLRVYVADLAAYNEGRLLGRWFDLADYAGDAEGLNDDIDAMLAENGRGDEWAIHDYDGAFPLEIRSSENPSLDGLAEYAEAVAEVERDMGMSDATRLVAAYLDEIGGDICNVAQNIAENYRGTYDSLAEFAEELTEDTSEIPDHLQYYIDWDKMGRDMEIGGDITSVNIGGELHIFWNH</sequence>
<gene>
    <name evidence="1" type="ORF">GTQ45_02045</name>
</gene>
<accession>A0A845Q7E0</accession>
<dbReference type="RefSeq" id="WP_160586602.1">
    <property type="nucleotide sequence ID" value="NZ_BMHN01000001.1"/>
</dbReference>
<reference evidence="1 2" key="1">
    <citation type="journal article" date="2016" name="Int. J. Syst. Evol. Microbiol.">
        <title>Pyruvatibacter mobilis gen. nov., sp. nov., a marine bacterium from the culture broth of Picochlorum sp. 122.</title>
        <authorList>
            <person name="Wang G."/>
            <person name="Tang M."/>
            <person name="Wu H."/>
            <person name="Dai S."/>
            <person name="Li T."/>
            <person name="Chen C."/>
            <person name="He H."/>
            <person name="Fan J."/>
            <person name="Xiang W."/>
            <person name="Li X."/>
        </authorList>
    </citation>
    <scope>NUCLEOTIDE SEQUENCE [LARGE SCALE GENOMIC DNA]</scope>
    <source>
        <strain evidence="1 2">GYP-11</strain>
    </source>
</reference>
<dbReference type="Pfam" id="PF07275">
    <property type="entry name" value="ArdA"/>
    <property type="match status" value="1"/>
</dbReference>
<comment type="caution">
    <text evidence="1">The sequence shown here is derived from an EMBL/GenBank/DDBJ whole genome shotgun (WGS) entry which is preliminary data.</text>
</comment>
<organism evidence="1 2">
    <name type="scientific">Pyruvatibacter mobilis</name>
    <dbReference type="NCBI Taxonomy" id="1712261"/>
    <lineage>
        <taxon>Bacteria</taxon>
        <taxon>Pseudomonadati</taxon>
        <taxon>Pseudomonadota</taxon>
        <taxon>Alphaproteobacteria</taxon>
        <taxon>Hyphomicrobiales</taxon>
        <taxon>Parvibaculaceae</taxon>
        <taxon>Pyruvatibacter</taxon>
    </lineage>
</organism>
<name>A0A845Q7E0_9HYPH</name>
<dbReference type="InterPro" id="IPR009899">
    <property type="entry name" value="ArdA"/>
</dbReference>
<dbReference type="Gene3D" id="3.10.20.480">
    <property type="entry name" value="Antirestriction protein ArdA, domain 1"/>
    <property type="match status" value="1"/>
</dbReference>
<dbReference type="InterPro" id="IPR041895">
    <property type="entry name" value="ArdA_dom1"/>
</dbReference>
<keyword evidence="2" id="KW-1185">Reference proteome</keyword>
<protein>
    <submittedName>
        <fullName evidence="1">Antirestriction protein ArdA</fullName>
    </submittedName>
</protein>
<evidence type="ECO:0000313" key="2">
    <source>
        <dbReference type="Proteomes" id="UP000470384"/>
    </source>
</evidence>
<dbReference type="OrthoDB" id="944647at2"/>
<dbReference type="Gene3D" id="1.10.10.1190">
    <property type="entry name" value="Antirestriction protein ArdA, domain 3"/>
    <property type="match status" value="1"/>
</dbReference>
<dbReference type="AlphaFoldDB" id="A0A845Q7E0"/>
<dbReference type="InterPro" id="IPR041893">
    <property type="entry name" value="ArdA_dom3"/>
</dbReference>
<evidence type="ECO:0000313" key="1">
    <source>
        <dbReference type="EMBL" id="NBG94513.1"/>
    </source>
</evidence>
<dbReference type="EMBL" id="WXYQ01000001">
    <property type="protein sequence ID" value="NBG94513.1"/>
    <property type="molecule type" value="Genomic_DNA"/>
</dbReference>
<dbReference type="Proteomes" id="UP000470384">
    <property type="component" value="Unassembled WGS sequence"/>
</dbReference>
<dbReference type="GeneID" id="300653492"/>